<comment type="function">
    <text evidence="10">Pyrophosphatase that catalyzes the hydrolysis of nucleoside triphosphates to their monophosphate derivatives, with a high preference for the non-canonical purine nucleotides XTP (xanthosine triphosphate), dITP (deoxyinosine triphosphate) and ITP. Seems to function as a house-cleaning enzyme that removes non-canonical purine nucleotides from the nucleotide pool, thus preventing their incorporation into DNA/RNA and avoiding chromosomal lesions.</text>
</comment>
<protein>
    <recommendedName>
        <fullName evidence="10">dITP/XTP pyrophosphatase</fullName>
        <ecNumber evidence="10">3.6.1.66</ecNumber>
    </recommendedName>
    <alternativeName>
        <fullName evidence="10">Non-canonical purine NTP pyrophosphatase</fullName>
    </alternativeName>
    <alternativeName>
        <fullName evidence="10">Non-standard purine NTP pyrophosphatase</fullName>
    </alternativeName>
    <alternativeName>
        <fullName evidence="10">Nucleoside-triphosphate diphosphatase</fullName>
    </alternativeName>
    <alternativeName>
        <fullName evidence="10">Nucleoside-triphosphate pyrophosphatase</fullName>
        <shortName evidence="10">NTPase</shortName>
    </alternativeName>
</protein>
<keyword evidence="4 10" id="KW-0547">Nucleotide-binding</keyword>
<dbReference type="NCBIfam" id="TIGR00042">
    <property type="entry name" value="RdgB/HAM1 family non-canonical purine NTP pyrophosphatase"/>
    <property type="match status" value="1"/>
</dbReference>
<evidence type="ECO:0000313" key="13">
    <source>
        <dbReference type="Proteomes" id="UP000824263"/>
    </source>
</evidence>
<comment type="catalytic activity">
    <reaction evidence="10">
        <text>ITP + H2O = IMP + diphosphate + H(+)</text>
        <dbReference type="Rhea" id="RHEA:29399"/>
        <dbReference type="ChEBI" id="CHEBI:15377"/>
        <dbReference type="ChEBI" id="CHEBI:15378"/>
        <dbReference type="ChEBI" id="CHEBI:33019"/>
        <dbReference type="ChEBI" id="CHEBI:58053"/>
        <dbReference type="ChEBI" id="CHEBI:61402"/>
        <dbReference type="EC" id="3.6.1.66"/>
    </reaction>
</comment>
<evidence type="ECO:0000256" key="1">
    <source>
        <dbReference type="ARBA" id="ARBA00008023"/>
    </source>
</evidence>
<feature type="binding site" evidence="10">
    <location>
        <begin position="160"/>
        <end position="163"/>
    </location>
    <ligand>
        <name>substrate</name>
    </ligand>
</feature>
<dbReference type="InterPro" id="IPR029001">
    <property type="entry name" value="ITPase-like_fam"/>
</dbReference>
<gene>
    <name evidence="12" type="primary">rdgB</name>
    <name evidence="12" type="ORF">H9873_09870</name>
</gene>
<dbReference type="GO" id="GO:0036220">
    <property type="term" value="F:ITP diphosphatase activity"/>
    <property type="evidence" value="ECO:0007669"/>
    <property type="project" value="UniProtKB-UniRule"/>
</dbReference>
<feature type="binding site" evidence="10">
    <location>
        <position position="78"/>
    </location>
    <ligand>
        <name>substrate</name>
    </ligand>
</feature>
<evidence type="ECO:0000256" key="9">
    <source>
        <dbReference type="ARBA" id="ARBA00052017"/>
    </source>
</evidence>
<evidence type="ECO:0000313" key="12">
    <source>
        <dbReference type="EMBL" id="HIW84611.1"/>
    </source>
</evidence>
<dbReference type="CDD" id="cd00515">
    <property type="entry name" value="HAM1"/>
    <property type="match status" value="1"/>
</dbReference>
<feature type="binding site" evidence="10">
    <location>
        <begin position="8"/>
        <end position="13"/>
    </location>
    <ligand>
        <name>substrate</name>
    </ligand>
</feature>
<comment type="similarity">
    <text evidence="1 10 11">Belongs to the HAM1 NTPase family.</text>
</comment>
<dbReference type="AlphaFoldDB" id="A0A9D1RDL7"/>
<dbReference type="InterPro" id="IPR002637">
    <property type="entry name" value="RdgB/HAM1"/>
</dbReference>
<keyword evidence="3 10" id="KW-0479">Metal-binding</keyword>
<dbReference type="EC" id="3.6.1.66" evidence="10"/>
<comment type="subunit">
    <text evidence="2 10">Homodimer.</text>
</comment>
<evidence type="ECO:0000256" key="3">
    <source>
        <dbReference type="ARBA" id="ARBA00022723"/>
    </source>
</evidence>
<dbReference type="Pfam" id="PF01725">
    <property type="entry name" value="Ham1p_like"/>
    <property type="match status" value="1"/>
</dbReference>
<comment type="caution">
    <text evidence="12">The sequence shown here is derived from an EMBL/GenBank/DDBJ whole genome shotgun (WGS) entry which is preliminary data.</text>
</comment>
<keyword evidence="7 10" id="KW-0546">Nucleotide metabolism</keyword>
<dbReference type="GO" id="GO:0009146">
    <property type="term" value="P:purine nucleoside triphosphate catabolic process"/>
    <property type="evidence" value="ECO:0007669"/>
    <property type="project" value="UniProtKB-UniRule"/>
</dbReference>
<dbReference type="EMBL" id="DXGF01000176">
    <property type="protein sequence ID" value="HIW84611.1"/>
    <property type="molecule type" value="Genomic_DNA"/>
</dbReference>
<organism evidence="12 13">
    <name type="scientific">Candidatus Dorea gallistercoris</name>
    <dbReference type="NCBI Taxonomy" id="2838542"/>
    <lineage>
        <taxon>Bacteria</taxon>
        <taxon>Bacillati</taxon>
        <taxon>Bacillota</taxon>
        <taxon>Clostridia</taxon>
        <taxon>Lachnospirales</taxon>
        <taxon>Lachnospiraceae</taxon>
        <taxon>Dorea</taxon>
    </lineage>
</organism>
<accession>A0A9D1RDL7</accession>
<dbReference type="PANTHER" id="PTHR11067:SF9">
    <property type="entry name" value="INOSINE TRIPHOSPHATE PYROPHOSPHATASE"/>
    <property type="match status" value="1"/>
</dbReference>
<comment type="catalytic activity">
    <reaction evidence="9 10">
        <text>XTP + H2O = XMP + diphosphate + H(+)</text>
        <dbReference type="Rhea" id="RHEA:28610"/>
        <dbReference type="ChEBI" id="CHEBI:15377"/>
        <dbReference type="ChEBI" id="CHEBI:15378"/>
        <dbReference type="ChEBI" id="CHEBI:33019"/>
        <dbReference type="ChEBI" id="CHEBI:57464"/>
        <dbReference type="ChEBI" id="CHEBI:61314"/>
        <dbReference type="EC" id="3.6.1.66"/>
    </reaction>
</comment>
<sequence length="212" mass="23827">MKTIIFATGNEHKMIEIRMILDGLGARILSQKEAGILVEVVEDGTSFEENALIKARAIAKEAEKRPEYQEAVVLADDSGLEIDYLNKEPGIYSARYMGEDTSYDIKNDALLQRMEGVPQEQRTARFVCAIAAVFPGGDSQVVRGVMEGRIGHEIAGKNGFGYDPIFYLPEYGCTSAQLTPEKKNELSHRGEGLRKMRERLVERWNRERGNEK</sequence>
<evidence type="ECO:0000256" key="5">
    <source>
        <dbReference type="ARBA" id="ARBA00022801"/>
    </source>
</evidence>
<evidence type="ECO:0000256" key="11">
    <source>
        <dbReference type="RuleBase" id="RU003781"/>
    </source>
</evidence>
<dbReference type="Proteomes" id="UP000824263">
    <property type="component" value="Unassembled WGS sequence"/>
</dbReference>
<dbReference type="GO" id="GO:0000166">
    <property type="term" value="F:nucleotide binding"/>
    <property type="evidence" value="ECO:0007669"/>
    <property type="project" value="UniProtKB-KW"/>
</dbReference>
<reference evidence="12" key="2">
    <citation type="submission" date="2021-04" db="EMBL/GenBank/DDBJ databases">
        <authorList>
            <person name="Gilroy R."/>
        </authorList>
    </citation>
    <scope>NUCLEOTIDE SEQUENCE</scope>
    <source>
        <strain evidence="12">ChiSxjej1B13-11762</strain>
    </source>
</reference>
<dbReference type="GO" id="GO:0005829">
    <property type="term" value="C:cytosol"/>
    <property type="evidence" value="ECO:0007669"/>
    <property type="project" value="TreeGrafter"/>
</dbReference>
<evidence type="ECO:0000256" key="8">
    <source>
        <dbReference type="ARBA" id="ARBA00051875"/>
    </source>
</evidence>
<dbReference type="GO" id="GO:0046872">
    <property type="term" value="F:metal ion binding"/>
    <property type="evidence" value="ECO:0007669"/>
    <property type="project" value="UniProtKB-KW"/>
</dbReference>
<feature type="binding site" evidence="10">
    <location>
        <position position="77"/>
    </location>
    <ligand>
        <name>Mg(2+)</name>
        <dbReference type="ChEBI" id="CHEBI:18420"/>
    </ligand>
</feature>
<dbReference type="GO" id="GO:0036222">
    <property type="term" value="F:XTP diphosphatase activity"/>
    <property type="evidence" value="ECO:0007669"/>
    <property type="project" value="UniProtKB-UniRule"/>
</dbReference>
<dbReference type="HAMAP" id="MF_01405">
    <property type="entry name" value="Non_canon_purine_NTPase"/>
    <property type="match status" value="1"/>
</dbReference>
<dbReference type="PANTHER" id="PTHR11067">
    <property type="entry name" value="INOSINE TRIPHOSPHATE PYROPHOSPHATASE/HAM1 PROTEIN"/>
    <property type="match status" value="1"/>
</dbReference>
<feature type="binding site" evidence="10">
    <location>
        <begin position="188"/>
        <end position="189"/>
    </location>
    <ligand>
        <name>substrate</name>
    </ligand>
</feature>
<dbReference type="GO" id="GO:0009117">
    <property type="term" value="P:nucleotide metabolic process"/>
    <property type="evidence" value="ECO:0007669"/>
    <property type="project" value="UniProtKB-KW"/>
</dbReference>
<evidence type="ECO:0000256" key="6">
    <source>
        <dbReference type="ARBA" id="ARBA00022842"/>
    </source>
</evidence>
<dbReference type="FunFam" id="3.90.950.10:FF:000001">
    <property type="entry name" value="dITP/XTP pyrophosphatase"/>
    <property type="match status" value="1"/>
</dbReference>
<evidence type="ECO:0000256" key="2">
    <source>
        <dbReference type="ARBA" id="ARBA00011738"/>
    </source>
</evidence>
<evidence type="ECO:0000256" key="4">
    <source>
        <dbReference type="ARBA" id="ARBA00022741"/>
    </source>
</evidence>
<dbReference type="SUPFAM" id="SSF52972">
    <property type="entry name" value="ITPase-like"/>
    <property type="match status" value="1"/>
</dbReference>
<evidence type="ECO:0000256" key="10">
    <source>
        <dbReference type="HAMAP-Rule" id="MF_01405"/>
    </source>
</evidence>
<comment type="caution">
    <text evidence="10">Lacks conserved residue(s) required for the propagation of feature annotation.</text>
</comment>
<name>A0A9D1RDL7_9FIRM</name>
<comment type="cofactor">
    <cofactor evidence="10">
        <name>Mg(2+)</name>
        <dbReference type="ChEBI" id="CHEBI:18420"/>
    </cofactor>
    <text evidence="10">Binds 1 Mg(2+) ion per subunit.</text>
</comment>
<dbReference type="Gene3D" id="3.90.950.10">
    <property type="match status" value="1"/>
</dbReference>
<dbReference type="GO" id="GO:0035870">
    <property type="term" value="F:dITP diphosphatase activity"/>
    <property type="evidence" value="ECO:0007669"/>
    <property type="project" value="UniProtKB-UniRule"/>
</dbReference>
<feature type="active site" description="Proton acceptor" evidence="10">
    <location>
        <position position="77"/>
    </location>
</feature>
<keyword evidence="5 10" id="KW-0378">Hydrolase</keyword>
<proteinExistence type="inferred from homology"/>
<comment type="catalytic activity">
    <reaction evidence="8 10">
        <text>dITP + H2O = dIMP + diphosphate + H(+)</text>
        <dbReference type="Rhea" id="RHEA:28342"/>
        <dbReference type="ChEBI" id="CHEBI:15377"/>
        <dbReference type="ChEBI" id="CHEBI:15378"/>
        <dbReference type="ChEBI" id="CHEBI:33019"/>
        <dbReference type="ChEBI" id="CHEBI:61194"/>
        <dbReference type="ChEBI" id="CHEBI:61382"/>
        <dbReference type="EC" id="3.6.1.66"/>
    </reaction>
</comment>
<feature type="binding site" evidence="10">
    <location>
        <position position="183"/>
    </location>
    <ligand>
        <name>substrate</name>
    </ligand>
</feature>
<evidence type="ECO:0000256" key="7">
    <source>
        <dbReference type="ARBA" id="ARBA00023080"/>
    </source>
</evidence>
<keyword evidence="6 10" id="KW-0460">Magnesium</keyword>
<dbReference type="GO" id="GO:0017111">
    <property type="term" value="F:ribonucleoside triphosphate phosphatase activity"/>
    <property type="evidence" value="ECO:0007669"/>
    <property type="project" value="InterPro"/>
</dbReference>
<dbReference type="InterPro" id="IPR020922">
    <property type="entry name" value="dITP/XTP_pyrophosphatase"/>
</dbReference>
<reference evidence="12" key="1">
    <citation type="journal article" date="2021" name="PeerJ">
        <title>Extensive microbial diversity within the chicken gut microbiome revealed by metagenomics and culture.</title>
        <authorList>
            <person name="Gilroy R."/>
            <person name="Ravi A."/>
            <person name="Getino M."/>
            <person name="Pursley I."/>
            <person name="Horton D.L."/>
            <person name="Alikhan N.F."/>
            <person name="Baker D."/>
            <person name="Gharbi K."/>
            <person name="Hall N."/>
            <person name="Watson M."/>
            <person name="Adriaenssens E.M."/>
            <person name="Foster-Nyarko E."/>
            <person name="Jarju S."/>
            <person name="Secka A."/>
            <person name="Antonio M."/>
            <person name="Oren A."/>
            <person name="Chaudhuri R.R."/>
            <person name="La Ragione R."/>
            <person name="Hildebrand F."/>
            <person name="Pallen M.J."/>
        </authorList>
    </citation>
    <scope>NUCLEOTIDE SEQUENCE</scope>
    <source>
        <strain evidence="12">ChiSxjej1B13-11762</strain>
    </source>
</reference>